<dbReference type="EMBL" id="CAJVCH010527621">
    <property type="protein sequence ID" value="CAG7822837.1"/>
    <property type="molecule type" value="Genomic_DNA"/>
</dbReference>
<evidence type="ECO:0000256" key="1">
    <source>
        <dbReference type="SAM" id="MobiDB-lite"/>
    </source>
</evidence>
<feature type="region of interest" description="Disordered" evidence="1">
    <location>
        <begin position="87"/>
        <end position="116"/>
    </location>
</feature>
<evidence type="ECO:0000313" key="3">
    <source>
        <dbReference type="Proteomes" id="UP000708208"/>
    </source>
</evidence>
<accession>A0A8J2PBZ0</accession>
<feature type="compositionally biased region" description="Polar residues" evidence="1">
    <location>
        <begin position="330"/>
        <end position="339"/>
    </location>
</feature>
<gene>
    <name evidence="2" type="ORF">AFUS01_LOCUS33087</name>
</gene>
<feature type="region of interest" description="Disordered" evidence="1">
    <location>
        <begin position="428"/>
        <end position="449"/>
    </location>
</feature>
<name>A0A8J2PBZ0_9HEXA</name>
<evidence type="ECO:0000313" key="2">
    <source>
        <dbReference type="EMBL" id="CAG7822837.1"/>
    </source>
</evidence>
<feature type="compositionally biased region" description="Polar residues" evidence="1">
    <location>
        <begin position="91"/>
        <end position="108"/>
    </location>
</feature>
<organism evidence="2 3">
    <name type="scientific">Allacma fusca</name>
    <dbReference type="NCBI Taxonomy" id="39272"/>
    <lineage>
        <taxon>Eukaryota</taxon>
        <taxon>Metazoa</taxon>
        <taxon>Ecdysozoa</taxon>
        <taxon>Arthropoda</taxon>
        <taxon>Hexapoda</taxon>
        <taxon>Collembola</taxon>
        <taxon>Symphypleona</taxon>
        <taxon>Sminthuridae</taxon>
        <taxon>Allacma</taxon>
    </lineage>
</organism>
<keyword evidence="3" id="KW-1185">Reference proteome</keyword>
<reference evidence="2" key="1">
    <citation type="submission" date="2021-06" db="EMBL/GenBank/DDBJ databases">
        <authorList>
            <person name="Hodson N. C."/>
            <person name="Mongue J. A."/>
            <person name="Jaron S. K."/>
        </authorList>
    </citation>
    <scope>NUCLEOTIDE SEQUENCE</scope>
</reference>
<protein>
    <submittedName>
        <fullName evidence="2">Uncharacterized protein</fullName>
    </submittedName>
</protein>
<dbReference type="Proteomes" id="UP000708208">
    <property type="component" value="Unassembled WGS sequence"/>
</dbReference>
<dbReference type="AlphaFoldDB" id="A0A8J2PBZ0"/>
<sequence>MIDLVLVSSNKILGPESVSQTLRPAPVPEKFLGRTSVRQIRLPVASTENSQYEGHNLTLESLTNLTTDVEAIFSENIPRNSVLRPGDNFYSARSNQENANQEQVTSRSATDEHHRRMKRIKRSILDVYRNKTVVNKSGQNPKQLEMANKFKLAKQQRIQKLLDANKGKNNPIINKFLNFAPFLKATTGEIIPTEESSTSKYLLRLQLNDSILLRRKAMVYKRGQNVAGNQKSIGTNSQYTFHGLREPNATLTVKTNNSFGRNANKRLAFKRHLAAHERIQKLIASAHGRDEEVVNRFLKYKFLPIPFDVFKHEEPSGPRNTSGVIEPSAKGSNTANGNKAVTPASFGKGAIGRKPQGQIEGAKTTSKKIPGKKVAQDGHDKTRKNDLKRNNKTNGKKKGSSVPPASIRKSNKSFQDIASAQNLSAYNISGQQNSSGDSSQEVKKGRGINQISGRAPQFVKAGLAILETTENPGSVTTSATTVFLKGTPSMGEQYRYSVVTRKHDEIKTTKRYRKHRWDYQNSEEKDLQKYVISEDEKLRKKLNGRQIKGIRLHRDHPDRPSALDGLHFPI</sequence>
<comment type="caution">
    <text evidence="2">The sequence shown here is derived from an EMBL/GenBank/DDBJ whole genome shotgun (WGS) entry which is preliminary data.</text>
</comment>
<proteinExistence type="predicted"/>
<feature type="region of interest" description="Disordered" evidence="1">
    <location>
        <begin position="312"/>
        <end position="408"/>
    </location>
</feature>
<feature type="compositionally biased region" description="Basic and acidic residues" evidence="1">
    <location>
        <begin position="374"/>
        <end position="389"/>
    </location>
</feature>
<feature type="compositionally biased region" description="Basic residues" evidence="1">
    <location>
        <begin position="390"/>
        <end position="399"/>
    </location>
</feature>
<feature type="compositionally biased region" description="Low complexity" evidence="1">
    <location>
        <begin position="429"/>
        <end position="439"/>
    </location>
</feature>